<protein>
    <recommendedName>
        <fullName evidence="5">GMP synthase [glutamine-hydrolyzing]</fullName>
        <ecNumber evidence="4">6.3.5.2</ecNumber>
    </recommendedName>
    <alternativeName>
        <fullName evidence="12">GMP synthetase</fullName>
    </alternativeName>
    <alternativeName>
        <fullName evidence="13">Glutamine amidotransferase</fullName>
    </alternativeName>
</protein>
<evidence type="ECO:0000256" key="14">
    <source>
        <dbReference type="ARBA" id="ARBA00044933"/>
    </source>
</evidence>
<comment type="pathway">
    <text evidence="2">Purine metabolism; GMP biosynthesis; GMP from XMP (L-Gln route): step 1/1.</text>
</comment>
<sequence>MAPHADADAPHNSFDTILVLDFGSQTSHLILRRLRSLGVFAELLPCTTKIADLTWKPKGIVFSGGPASVYDEASPHVDPAVFDLNVPILGICYGCQEIAWRVNPNNVARGETREYGHADVKITKVNSNVDRLFAGLGEEVPVFMSHYDKLVTLPEGFVVVGATDHSEYAGIAHQEKPIFGVQFHPELEHTPCGTDILRNFSIDICGAQANWVMGDFVQLEIARIRELVGDRALVLGAVSGGVDSTVAAALMTAAIGDRFKAILIDTGCMRLNECDEVKQTLGKHLNINLTVVDAGELFMSRLAGVSDPEKKRKIIGSTFIDLFEEEAIKIEKAAENTPNTGKVEWFLQGTLYPDVIESLSWRGPSATIKTHHNVGGLPERMMNGQGLRLIEPLRLLFKDEVRAIGRQLGIHEDLVNRHPFPGPGIAIRILGDVTQERVEIARKADHIFISMIKEAGLYNQISQAFAGLDTNRSVGVFGDQRVWGYIVILRAVQTKDFMSADIFDFDNAFLKNVSRTICNQVDGVSRVVYDLTSKPPGTIELE</sequence>
<evidence type="ECO:0000256" key="8">
    <source>
        <dbReference type="ARBA" id="ARBA00022749"/>
    </source>
</evidence>
<dbReference type="Pfam" id="PF00117">
    <property type="entry name" value="GATase"/>
    <property type="match status" value="1"/>
</dbReference>
<dbReference type="Proteomes" id="UP001152592">
    <property type="component" value="Unassembled WGS sequence"/>
</dbReference>
<dbReference type="Gene3D" id="3.40.50.620">
    <property type="entry name" value="HUPs"/>
    <property type="match status" value="1"/>
</dbReference>
<dbReference type="InterPro" id="IPR014729">
    <property type="entry name" value="Rossmann-like_a/b/a_fold"/>
</dbReference>
<keyword evidence="8 16" id="KW-0332">GMP biosynthesis</keyword>
<accession>A0A9W4J062</accession>
<keyword evidence="7 16" id="KW-0547">Nucleotide-binding</keyword>
<dbReference type="PANTHER" id="PTHR11922:SF2">
    <property type="entry name" value="GMP SYNTHASE [GLUTAMINE-HYDROLYZING]"/>
    <property type="match status" value="1"/>
</dbReference>
<dbReference type="PANTHER" id="PTHR11922">
    <property type="entry name" value="GMP SYNTHASE-RELATED"/>
    <property type="match status" value="1"/>
</dbReference>
<dbReference type="FunFam" id="3.40.50.620:FF:000001">
    <property type="entry name" value="GMP synthase [glutamine-hydrolyzing]"/>
    <property type="match status" value="1"/>
</dbReference>
<dbReference type="Gene3D" id="3.40.50.880">
    <property type="match status" value="1"/>
</dbReference>
<dbReference type="GO" id="GO:0003921">
    <property type="term" value="F:GMP synthase activity"/>
    <property type="evidence" value="ECO:0007669"/>
    <property type="project" value="InterPro"/>
</dbReference>
<dbReference type="FunFam" id="3.40.50.880:FF:000001">
    <property type="entry name" value="GMP synthase [glutamine-hydrolyzing]"/>
    <property type="match status" value="1"/>
</dbReference>
<dbReference type="AlphaFoldDB" id="A0A9W4J062"/>
<keyword evidence="11" id="KW-0315">Glutamine amidotransferase</keyword>
<keyword evidence="6" id="KW-0436">Ligase</keyword>
<keyword evidence="10 16" id="KW-0067">ATP-binding</keyword>
<evidence type="ECO:0000313" key="18">
    <source>
        <dbReference type="EMBL" id="CAG8372409.1"/>
    </source>
</evidence>
<dbReference type="GO" id="GO:0005524">
    <property type="term" value="F:ATP binding"/>
    <property type="evidence" value="ECO:0007669"/>
    <property type="project" value="UniProtKB-UniRule"/>
</dbReference>
<evidence type="ECO:0000256" key="1">
    <source>
        <dbReference type="ARBA" id="ARBA00004514"/>
    </source>
</evidence>
<dbReference type="Gene3D" id="3.30.300.10">
    <property type="match status" value="1"/>
</dbReference>
<evidence type="ECO:0000259" key="17">
    <source>
        <dbReference type="PROSITE" id="PS51553"/>
    </source>
</evidence>
<comment type="subcellular location">
    <subcellularLocation>
        <location evidence="1">Cytoplasm</location>
        <location evidence="1">Cytosol</location>
    </subcellularLocation>
</comment>
<reference evidence="18" key="1">
    <citation type="submission" date="2021-07" db="EMBL/GenBank/DDBJ databases">
        <authorList>
            <person name="Branca A.L. A."/>
        </authorList>
    </citation>
    <scope>NUCLEOTIDE SEQUENCE</scope>
</reference>
<evidence type="ECO:0000256" key="7">
    <source>
        <dbReference type="ARBA" id="ARBA00022741"/>
    </source>
</evidence>
<dbReference type="OrthoDB" id="1724632at2759"/>
<dbReference type="CDD" id="cd01997">
    <property type="entry name" value="GMP_synthase_C"/>
    <property type="match status" value="1"/>
</dbReference>
<evidence type="ECO:0000256" key="10">
    <source>
        <dbReference type="ARBA" id="ARBA00022840"/>
    </source>
</evidence>
<dbReference type="NCBIfam" id="TIGR00888">
    <property type="entry name" value="guaA_Nterm"/>
    <property type="match status" value="1"/>
</dbReference>
<dbReference type="InterPro" id="IPR029062">
    <property type="entry name" value="Class_I_gatase-like"/>
</dbReference>
<dbReference type="EC" id="6.3.5.2" evidence="4"/>
<dbReference type="FunFam" id="3.30.300.10:FF:000002">
    <property type="entry name" value="GMP synthase [glutamine-hydrolyzing]"/>
    <property type="match status" value="1"/>
</dbReference>
<dbReference type="NCBIfam" id="NF000848">
    <property type="entry name" value="PRK00074.1"/>
    <property type="match status" value="1"/>
</dbReference>
<dbReference type="PRINTS" id="PR00097">
    <property type="entry name" value="ANTSNTHASEII"/>
</dbReference>
<evidence type="ECO:0000256" key="4">
    <source>
        <dbReference type="ARBA" id="ARBA00012746"/>
    </source>
</evidence>
<dbReference type="GO" id="GO:0005829">
    <property type="term" value="C:cytosol"/>
    <property type="evidence" value="ECO:0007669"/>
    <property type="project" value="UniProtKB-SubCell"/>
</dbReference>
<comment type="caution">
    <text evidence="18">The sequence shown here is derived from an EMBL/GenBank/DDBJ whole genome shotgun (WGS) entry which is preliminary data.</text>
</comment>
<gene>
    <name evidence="18" type="ORF">PSALAMII_LOCUS4783</name>
</gene>
<evidence type="ECO:0000256" key="3">
    <source>
        <dbReference type="ARBA" id="ARBA00011738"/>
    </source>
</evidence>
<dbReference type="NCBIfam" id="TIGR00884">
    <property type="entry name" value="guaA_Cterm"/>
    <property type="match status" value="1"/>
</dbReference>
<dbReference type="PROSITE" id="PS51553">
    <property type="entry name" value="GMPS_ATP_PPASE"/>
    <property type="match status" value="1"/>
</dbReference>
<dbReference type="InterPro" id="IPR025777">
    <property type="entry name" value="GMPS_ATP_PPase_dom"/>
</dbReference>
<evidence type="ECO:0000313" key="19">
    <source>
        <dbReference type="Proteomes" id="UP001152592"/>
    </source>
</evidence>
<feature type="binding site" evidence="16">
    <location>
        <begin position="239"/>
        <end position="245"/>
    </location>
    <ligand>
        <name>ATP</name>
        <dbReference type="ChEBI" id="CHEBI:30616"/>
    </ligand>
</feature>
<dbReference type="SUPFAM" id="SSF52402">
    <property type="entry name" value="Adenine nucleotide alpha hydrolases-like"/>
    <property type="match status" value="1"/>
</dbReference>
<name>A0A9W4J062_9EURO</name>
<dbReference type="HAMAP" id="MF_00344">
    <property type="entry name" value="GMP_synthase"/>
    <property type="match status" value="1"/>
</dbReference>
<feature type="domain" description="GMPS ATP-PPase" evidence="17">
    <location>
        <begin position="211"/>
        <end position="417"/>
    </location>
</feature>
<dbReference type="PRINTS" id="PR00096">
    <property type="entry name" value="GATASE"/>
</dbReference>
<dbReference type="EMBL" id="CAJVPD010000228">
    <property type="protein sequence ID" value="CAG8372409.1"/>
    <property type="molecule type" value="Genomic_DNA"/>
</dbReference>
<evidence type="ECO:0000256" key="5">
    <source>
        <dbReference type="ARBA" id="ARBA00021562"/>
    </source>
</evidence>
<evidence type="ECO:0000256" key="2">
    <source>
        <dbReference type="ARBA" id="ARBA00005153"/>
    </source>
</evidence>
<evidence type="ECO:0000256" key="13">
    <source>
        <dbReference type="ARBA" id="ARBA00031356"/>
    </source>
</evidence>
<dbReference type="Pfam" id="PF00958">
    <property type="entry name" value="GMP_synt_C"/>
    <property type="match status" value="1"/>
</dbReference>
<comment type="function">
    <text evidence="14">Catalyzes the conversion of xanthine monophosphate (XMP) to GMP in the presence of glutamine and ATP through an adenyl-XMP intermediate.</text>
</comment>
<evidence type="ECO:0000256" key="12">
    <source>
        <dbReference type="ARBA" id="ARBA00030464"/>
    </source>
</evidence>
<dbReference type="PROSITE" id="PS51273">
    <property type="entry name" value="GATASE_TYPE_1"/>
    <property type="match status" value="1"/>
</dbReference>
<comment type="catalytic activity">
    <reaction evidence="15">
        <text>XMP + L-glutamine + ATP + H2O = GMP + L-glutamate + AMP + diphosphate + 2 H(+)</text>
        <dbReference type="Rhea" id="RHEA:11680"/>
        <dbReference type="ChEBI" id="CHEBI:15377"/>
        <dbReference type="ChEBI" id="CHEBI:15378"/>
        <dbReference type="ChEBI" id="CHEBI:29985"/>
        <dbReference type="ChEBI" id="CHEBI:30616"/>
        <dbReference type="ChEBI" id="CHEBI:33019"/>
        <dbReference type="ChEBI" id="CHEBI:57464"/>
        <dbReference type="ChEBI" id="CHEBI:58115"/>
        <dbReference type="ChEBI" id="CHEBI:58359"/>
        <dbReference type="ChEBI" id="CHEBI:456215"/>
        <dbReference type="EC" id="6.3.5.2"/>
    </reaction>
</comment>
<evidence type="ECO:0000256" key="16">
    <source>
        <dbReference type="PROSITE-ProRule" id="PRU00886"/>
    </source>
</evidence>
<evidence type="ECO:0000256" key="15">
    <source>
        <dbReference type="ARBA" id="ARBA00049404"/>
    </source>
</evidence>
<dbReference type="SUPFAM" id="SSF52317">
    <property type="entry name" value="Class I glutamine amidotransferase-like"/>
    <property type="match status" value="1"/>
</dbReference>
<dbReference type="InterPro" id="IPR004739">
    <property type="entry name" value="GMP_synth_GATase"/>
</dbReference>
<keyword evidence="9 16" id="KW-0658">Purine biosynthesis</keyword>
<proteinExistence type="inferred from homology"/>
<dbReference type="InterPro" id="IPR017926">
    <property type="entry name" value="GATASE"/>
</dbReference>
<evidence type="ECO:0000256" key="11">
    <source>
        <dbReference type="ARBA" id="ARBA00022962"/>
    </source>
</evidence>
<dbReference type="InterPro" id="IPR022955">
    <property type="entry name" value="GMP_synthase"/>
</dbReference>
<dbReference type="CDD" id="cd01742">
    <property type="entry name" value="GATase1_GMP_Synthase"/>
    <property type="match status" value="1"/>
</dbReference>
<organism evidence="18 19">
    <name type="scientific">Penicillium salamii</name>
    <dbReference type="NCBI Taxonomy" id="1612424"/>
    <lineage>
        <taxon>Eukaryota</taxon>
        <taxon>Fungi</taxon>
        <taxon>Dikarya</taxon>
        <taxon>Ascomycota</taxon>
        <taxon>Pezizomycotina</taxon>
        <taxon>Eurotiomycetes</taxon>
        <taxon>Eurotiomycetidae</taxon>
        <taxon>Eurotiales</taxon>
        <taxon>Aspergillaceae</taxon>
        <taxon>Penicillium</taxon>
    </lineage>
</organism>
<comment type="subunit">
    <text evidence="3">Homodimer.</text>
</comment>
<evidence type="ECO:0000256" key="6">
    <source>
        <dbReference type="ARBA" id="ARBA00022598"/>
    </source>
</evidence>
<evidence type="ECO:0000256" key="9">
    <source>
        <dbReference type="ARBA" id="ARBA00022755"/>
    </source>
</evidence>
<dbReference type="SUPFAM" id="SSF54810">
    <property type="entry name" value="GMP synthetase C-terminal dimerisation domain"/>
    <property type="match status" value="1"/>
</dbReference>
<dbReference type="InterPro" id="IPR001674">
    <property type="entry name" value="GMP_synth_C"/>
</dbReference>